<evidence type="ECO:0000313" key="5">
    <source>
        <dbReference type="EMBL" id="EKD19489.1"/>
    </source>
</evidence>
<dbReference type="KEGG" id="mbe:MBM_02726"/>
<evidence type="ECO:0000259" key="2">
    <source>
        <dbReference type="Pfam" id="PF25115"/>
    </source>
</evidence>
<feature type="domain" description="Agd3 C-terminal" evidence="4">
    <location>
        <begin position="746"/>
        <end position="809"/>
    </location>
</feature>
<gene>
    <name evidence="5" type="ORF">MBM_02726</name>
</gene>
<sequence>MLMPMPMLMLMLMLMHADLDTPRLHIDIPTPKRNKTHTLFFPVFLLTFLDFPPLSSIQPPPMFSPTLLRAVLLAFAASGTLAHSHLHVRQNQSERVPKPVGDALQKAAAIVDTVLTRLMNGKTVAANTTVQQLAIAAPKAASVGTSVKSTVLILARDEASAYSATSGLNGYGIPYEVVQFPQGGGTLPTLNSSTATGNYGSIVILSEVSYDYGGSIGFQSALTSAQFATLYQYQVSFGVRMVRIDVYPSSAFGTAAIAGGCCDAGVEQLVSISSTAAFPNSGMKVGAGVSTAGLYHYPATISNSSIATEFASFAPAAGFPSKSTAGVINTIDGRQQMVFFISFAADWSSTSNYLQHAWITWVTRGLYTGFRRVYLSTQVDDMFLISDIYSPAGTTYQITTPDLDQHVTWTKDINTRMSPGSTYFMEMGHNGNGNIDNAAKATNGATTCGIGPIDYPGQNDTALEFQKPLGTGTNLWPSTPATYPYTLACTNLDKLKVWFANQANLNAMAHVSHTFTHLDQNNATNFDVNREISWNQAWLKQVGIAAATRFSPNGLIPPAITGMHNGDAIKAWADNGIKNVVGDNTRPVLRNKENEMWPLTTTVADNGYAGVTIIPRWATNIYYNCQLPACTVAEWINTSGGSGDWDTLLAVEKNTNTRHLLGLRHDPYMFHQANLNYVTAGTTTINGVTKKLSMLQAWGEVIIQEMVRLVSWPVISLKQDDIAADFTNRMARDKCKPSLSFTTNPSSKTITGVTLTTTGNTCAAKIPVTVPGSVTSTQGFTTEKIGGDPLTIWVSMSGSPVTFTLSTPVAY</sequence>
<accession>K1Y2V1</accession>
<dbReference type="GeneID" id="18758661"/>
<protein>
    <recommendedName>
        <fullName evidence="7">Extracellular serine-rich protein</fullName>
    </recommendedName>
</protein>
<dbReference type="eggNOG" id="ENOG502QR2R">
    <property type="taxonomic scope" value="Eukaryota"/>
</dbReference>
<feature type="domain" description="Agd3 CBM87" evidence="3">
    <location>
        <begin position="147"/>
        <end position="361"/>
    </location>
</feature>
<dbReference type="Pfam" id="PF25115">
    <property type="entry name" value="Agd3_CE"/>
    <property type="match status" value="1"/>
</dbReference>
<reference evidence="5 6" key="1">
    <citation type="journal article" date="2012" name="BMC Genomics">
        <title>Sequencing the genome of Marssonina brunnea reveals fungus-poplar co-evolution.</title>
        <authorList>
            <person name="Zhu S."/>
            <person name="Cao Y.-Z."/>
            <person name="Jiang C."/>
            <person name="Tan B.-Y."/>
            <person name="Wang Z."/>
            <person name="Feng S."/>
            <person name="Zhang L."/>
            <person name="Su X.-H."/>
            <person name="Brejova B."/>
            <person name="Vinar T."/>
            <person name="Xu M."/>
            <person name="Wang M.-X."/>
            <person name="Zhang S.-G."/>
            <person name="Huang M.-R."/>
            <person name="Wu R."/>
            <person name="Zhou Y."/>
        </authorList>
    </citation>
    <scope>NUCLEOTIDE SEQUENCE [LARGE SCALE GENOMIC DNA]</scope>
    <source>
        <strain evidence="5 6">MB_m1</strain>
    </source>
</reference>
<keyword evidence="1" id="KW-0732">Signal</keyword>
<dbReference type="Pfam" id="PF25116">
    <property type="entry name" value="CBM87_Agd3"/>
    <property type="match status" value="1"/>
</dbReference>
<dbReference type="InterPro" id="IPR056825">
    <property type="entry name" value="Agd3_C"/>
</dbReference>
<dbReference type="EMBL" id="JH921431">
    <property type="protein sequence ID" value="EKD19489.1"/>
    <property type="molecule type" value="Genomic_DNA"/>
</dbReference>
<dbReference type="SUPFAM" id="SSF88713">
    <property type="entry name" value="Glycoside hydrolase/deacetylase"/>
    <property type="match status" value="1"/>
</dbReference>
<dbReference type="InterPro" id="IPR056826">
    <property type="entry name" value="Agd3_CE"/>
</dbReference>
<dbReference type="OrthoDB" id="2113314at2759"/>
<dbReference type="STRING" id="1072389.K1Y2V1"/>
<dbReference type="InterPro" id="IPR056827">
    <property type="entry name" value="CBM87_Agd3"/>
</dbReference>
<keyword evidence="6" id="KW-1185">Reference proteome</keyword>
<evidence type="ECO:0000259" key="4">
    <source>
        <dbReference type="Pfam" id="PF25117"/>
    </source>
</evidence>
<dbReference type="AlphaFoldDB" id="K1Y2V1"/>
<evidence type="ECO:0008006" key="7">
    <source>
        <dbReference type="Google" id="ProtNLM"/>
    </source>
</evidence>
<evidence type="ECO:0000259" key="3">
    <source>
        <dbReference type="Pfam" id="PF25116"/>
    </source>
</evidence>
<dbReference type="PANTHER" id="PTHR31002">
    <property type="entry name" value="SERIPAUPERIN"/>
    <property type="match status" value="1"/>
</dbReference>
<dbReference type="InterPro" id="IPR011330">
    <property type="entry name" value="Glyco_hydro/deAcase_b/a-brl"/>
</dbReference>
<name>K1Y2V1_MARBU</name>
<evidence type="ECO:0000313" key="6">
    <source>
        <dbReference type="Proteomes" id="UP000006753"/>
    </source>
</evidence>
<evidence type="ECO:0000256" key="1">
    <source>
        <dbReference type="SAM" id="SignalP"/>
    </source>
</evidence>
<feature type="chain" id="PRO_5003853368" description="Extracellular serine-rich protein" evidence="1">
    <location>
        <begin position="18"/>
        <end position="811"/>
    </location>
</feature>
<dbReference type="GO" id="GO:0005975">
    <property type="term" value="P:carbohydrate metabolic process"/>
    <property type="evidence" value="ECO:0007669"/>
    <property type="project" value="InterPro"/>
</dbReference>
<dbReference type="InParanoid" id="K1Y2V1"/>
<dbReference type="HOGENOM" id="CLU_010712_1_0_1"/>
<dbReference type="InterPro" id="IPR050788">
    <property type="entry name" value="Yeast_SRP1/TIP1_CWP"/>
</dbReference>
<feature type="domain" description="Agd3 deacetylase" evidence="2">
    <location>
        <begin position="375"/>
        <end position="740"/>
    </location>
</feature>
<organism evidence="5 6">
    <name type="scientific">Marssonina brunnea f. sp. multigermtubi (strain MB_m1)</name>
    <name type="common">Marssonina leaf spot fungus</name>
    <dbReference type="NCBI Taxonomy" id="1072389"/>
    <lineage>
        <taxon>Eukaryota</taxon>
        <taxon>Fungi</taxon>
        <taxon>Dikarya</taxon>
        <taxon>Ascomycota</taxon>
        <taxon>Pezizomycotina</taxon>
        <taxon>Leotiomycetes</taxon>
        <taxon>Helotiales</taxon>
        <taxon>Drepanopezizaceae</taxon>
        <taxon>Drepanopeziza</taxon>
    </lineage>
</organism>
<proteinExistence type="predicted"/>
<dbReference type="Proteomes" id="UP000006753">
    <property type="component" value="Unassembled WGS sequence"/>
</dbReference>
<dbReference type="Pfam" id="PF25117">
    <property type="entry name" value="Agd3_C"/>
    <property type="match status" value="1"/>
</dbReference>
<feature type="signal peptide" evidence="1">
    <location>
        <begin position="1"/>
        <end position="17"/>
    </location>
</feature>
<dbReference type="PANTHER" id="PTHR31002:SF34">
    <property type="entry name" value="CELL WALL PROTEIN CWP1-RELATED"/>
    <property type="match status" value="1"/>
</dbReference>
<dbReference type="OMA" id="MWPYFTT"/>